<feature type="transmembrane region" description="Helical" evidence="9">
    <location>
        <begin position="303"/>
        <end position="324"/>
    </location>
</feature>
<evidence type="ECO:0000256" key="4">
    <source>
        <dbReference type="ARBA" id="ARBA00022475"/>
    </source>
</evidence>
<dbReference type="Proteomes" id="UP001597068">
    <property type="component" value="Unassembled WGS sequence"/>
</dbReference>
<dbReference type="Pfam" id="PF01032">
    <property type="entry name" value="FecCD"/>
    <property type="match status" value="1"/>
</dbReference>
<comment type="similarity">
    <text evidence="2">Belongs to the binding-protein-dependent transport system permease family. FecCD subfamily.</text>
</comment>
<accession>A0ABW3G8U2</accession>
<dbReference type="PANTHER" id="PTHR30472:SF24">
    <property type="entry name" value="FERRIC ENTEROBACTIN TRANSPORT SYSTEM PERMEASE PROTEIN FEPG"/>
    <property type="match status" value="1"/>
</dbReference>
<evidence type="ECO:0000256" key="8">
    <source>
        <dbReference type="SAM" id="MobiDB-lite"/>
    </source>
</evidence>
<evidence type="ECO:0000256" key="6">
    <source>
        <dbReference type="ARBA" id="ARBA00022989"/>
    </source>
</evidence>
<feature type="transmembrane region" description="Helical" evidence="9">
    <location>
        <begin position="150"/>
        <end position="170"/>
    </location>
</feature>
<feature type="transmembrane region" description="Helical" evidence="9">
    <location>
        <begin position="177"/>
        <end position="198"/>
    </location>
</feature>
<evidence type="ECO:0000256" key="3">
    <source>
        <dbReference type="ARBA" id="ARBA00022448"/>
    </source>
</evidence>
<dbReference type="RefSeq" id="WP_372505293.1">
    <property type="nucleotide sequence ID" value="NZ_BAAAMO010000002.1"/>
</dbReference>
<keyword evidence="11" id="KW-1185">Reference proteome</keyword>
<keyword evidence="6 9" id="KW-1133">Transmembrane helix</keyword>
<comment type="subcellular location">
    <subcellularLocation>
        <location evidence="1">Cell membrane</location>
        <topology evidence="1">Multi-pass membrane protein</topology>
    </subcellularLocation>
</comment>
<gene>
    <name evidence="10" type="ORF">ACFQ04_05170</name>
</gene>
<comment type="caution">
    <text evidence="10">The sequence shown here is derived from an EMBL/GenBank/DDBJ whole genome shotgun (WGS) entry which is preliminary data.</text>
</comment>
<protein>
    <submittedName>
        <fullName evidence="10">FecCD family ABC transporter permease</fullName>
    </submittedName>
</protein>
<feature type="region of interest" description="Disordered" evidence="8">
    <location>
        <begin position="1"/>
        <end position="22"/>
    </location>
</feature>
<dbReference type="InterPro" id="IPR037294">
    <property type="entry name" value="ABC_BtuC-like"/>
</dbReference>
<feature type="transmembrane region" description="Helical" evidence="9">
    <location>
        <begin position="96"/>
        <end position="114"/>
    </location>
</feature>
<organism evidence="10 11">
    <name type="scientific">Williamsia deligens</name>
    <dbReference type="NCBI Taxonomy" id="321325"/>
    <lineage>
        <taxon>Bacteria</taxon>
        <taxon>Bacillati</taxon>
        <taxon>Actinomycetota</taxon>
        <taxon>Actinomycetes</taxon>
        <taxon>Mycobacteriales</taxon>
        <taxon>Nocardiaceae</taxon>
        <taxon>Williamsia</taxon>
    </lineage>
</organism>
<sequence length="365" mass="37043">MTVLDRARSLGSSPAERPVDGPRTLVVRHGTWLSMRVRSRTVVVVAVLGVLAVVSAVFALGVGEYRVDPATVVSVLTGQNTGFDSVVVLEWRMPRILLALVIGAVLGISGAIFQALTRNPLGSPDIIGFGIGAYTGALIALAAFGGGYYLMAGGAIVGGLVAAVAVYALAYRSGVAGFRLIVVGIAVSAVLNSINQWIVIKIDLKQAITASVWSQGTLSGVEWAQLVPVAVCSAVAIAAVCALGRQLGVLQMGDDAAGALGVRVERVRLAYLVVGVVLVAVATAAAGPISFVALAAPQLARRLSGAAGVGLVGSAAMGAVLLLVSDLVAQTVFAPTQLPVGAVTVCVGGVYLVYLLVTQVRKGRG</sequence>
<dbReference type="PANTHER" id="PTHR30472">
    <property type="entry name" value="FERRIC ENTEROBACTIN TRANSPORT SYSTEM PERMEASE PROTEIN"/>
    <property type="match status" value="1"/>
</dbReference>
<keyword evidence="7 9" id="KW-0472">Membrane</keyword>
<evidence type="ECO:0000256" key="9">
    <source>
        <dbReference type="SAM" id="Phobius"/>
    </source>
</evidence>
<dbReference type="EMBL" id="JBHTIL010000001">
    <property type="protein sequence ID" value="MFD0925124.1"/>
    <property type="molecule type" value="Genomic_DNA"/>
</dbReference>
<evidence type="ECO:0000256" key="5">
    <source>
        <dbReference type="ARBA" id="ARBA00022692"/>
    </source>
</evidence>
<evidence type="ECO:0000256" key="2">
    <source>
        <dbReference type="ARBA" id="ARBA00007935"/>
    </source>
</evidence>
<dbReference type="Gene3D" id="1.10.3470.10">
    <property type="entry name" value="ABC transporter involved in vitamin B12 uptake, BtuC"/>
    <property type="match status" value="1"/>
</dbReference>
<evidence type="ECO:0000313" key="11">
    <source>
        <dbReference type="Proteomes" id="UP001597068"/>
    </source>
</evidence>
<dbReference type="InterPro" id="IPR000522">
    <property type="entry name" value="ABC_transptr_permease_BtuC"/>
</dbReference>
<reference evidence="11" key="1">
    <citation type="journal article" date="2019" name="Int. J. Syst. Evol. Microbiol.">
        <title>The Global Catalogue of Microorganisms (GCM) 10K type strain sequencing project: providing services to taxonomists for standard genome sequencing and annotation.</title>
        <authorList>
            <consortium name="The Broad Institute Genomics Platform"/>
            <consortium name="The Broad Institute Genome Sequencing Center for Infectious Disease"/>
            <person name="Wu L."/>
            <person name="Ma J."/>
        </authorList>
    </citation>
    <scope>NUCLEOTIDE SEQUENCE [LARGE SCALE GENOMIC DNA]</scope>
    <source>
        <strain evidence="11">CCUG 50873</strain>
    </source>
</reference>
<keyword evidence="4" id="KW-1003">Cell membrane</keyword>
<keyword evidence="3" id="KW-0813">Transport</keyword>
<name>A0ABW3G8U2_9NOCA</name>
<feature type="transmembrane region" description="Helical" evidence="9">
    <location>
        <begin position="269"/>
        <end position="296"/>
    </location>
</feature>
<evidence type="ECO:0000256" key="7">
    <source>
        <dbReference type="ARBA" id="ARBA00023136"/>
    </source>
</evidence>
<dbReference type="SUPFAM" id="SSF81345">
    <property type="entry name" value="ABC transporter involved in vitamin B12 uptake, BtuC"/>
    <property type="match status" value="1"/>
</dbReference>
<proteinExistence type="inferred from homology"/>
<keyword evidence="5 9" id="KW-0812">Transmembrane</keyword>
<feature type="transmembrane region" description="Helical" evidence="9">
    <location>
        <begin position="42"/>
        <end position="62"/>
    </location>
</feature>
<dbReference type="CDD" id="cd06550">
    <property type="entry name" value="TM_ABC_iron-siderophores_like"/>
    <property type="match status" value="1"/>
</dbReference>
<evidence type="ECO:0000256" key="1">
    <source>
        <dbReference type="ARBA" id="ARBA00004651"/>
    </source>
</evidence>
<feature type="transmembrane region" description="Helical" evidence="9">
    <location>
        <begin position="126"/>
        <end position="144"/>
    </location>
</feature>
<evidence type="ECO:0000313" key="10">
    <source>
        <dbReference type="EMBL" id="MFD0925124.1"/>
    </source>
</evidence>
<feature type="transmembrane region" description="Helical" evidence="9">
    <location>
        <begin position="336"/>
        <end position="357"/>
    </location>
</feature>